<reference evidence="10" key="1">
    <citation type="journal article" date="2023" name="Mol. Phylogenet. Evol.">
        <title>Genome-scale phylogeny and comparative genomics of the fungal order Sordariales.</title>
        <authorList>
            <person name="Hensen N."/>
            <person name="Bonometti L."/>
            <person name="Westerberg I."/>
            <person name="Brannstrom I.O."/>
            <person name="Guillou S."/>
            <person name="Cros-Aarteil S."/>
            <person name="Calhoun S."/>
            <person name="Haridas S."/>
            <person name="Kuo A."/>
            <person name="Mondo S."/>
            <person name="Pangilinan J."/>
            <person name="Riley R."/>
            <person name="LaButti K."/>
            <person name="Andreopoulos B."/>
            <person name="Lipzen A."/>
            <person name="Chen C."/>
            <person name="Yan M."/>
            <person name="Daum C."/>
            <person name="Ng V."/>
            <person name="Clum A."/>
            <person name="Steindorff A."/>
            <person name="Ohm R.A."/>
            <person name="Martin F."/>
            <person name="Silar P."/>
            <person name="Natvig D.O."/>
            <person name="Lalanne C."/>
            <person name="Gautier V."/>
            <person name="Ament-Velasquez S.L."/>
            <person name="Kruys A."/>
            <person name="Hutchinson M.I."/>
            <person name="Powell A.J."/>
            <person name="Barry K."/>
            <person name="Miller A.N."/>
            <person name="Grigoriev I.V."/>
            <person name="Debuchy R."/>
            <person name="Gladieux P."/>
            <person name="Hiltunen Thoren M."/>
            <person name="Johannesson H."/>
        </authorList>
    </citation>
    <scope>NUCLEOTIDE SEQUENCE</scope>
    <source>
        <strain evidence="10">CBS 315.58</strain>
    </source>
</reference>
<evidence type="ECO:0000256" key="8">
    <source>
        <dbReference type="ARBA" id="ARBA00034015"/>
    </source>
</evidence>
<dbReference type="GO" id="GO:0046589">
    <property type="term" value="F:ribonuclease T1 activity"/>
    <property type="evidence" value="ECO:0007669"/>
    <property type="project" value="UniProtKB-EC"/>
</dbReference>
<dbReference type="GO" id="GO:0003723">
    <property type="term" value="F:RNA binding"/>
    <property type="evidence" value="ECO:0007669"/>
    <property type="project" value="InterPro"/>
</dbReference>
<dbReference type="SUPFAM" id="SSF53933">
    <property type="entry name" value="Microbial ribonucleases"/>
    <property type="match status" value="1"/>
</dbReference>
<keyword evidence="5" id="KW-0378">Hydrolase</keyword>
<dbReference type="EC" id="4.6.1.24" evidence="2"/>
<gene>
    <name evidence="10" type="ORF">QBC40DRAFT_295717</name>
</gene>
<comment type="catalytic activity">
    <reaction evidence="8">
        <text>[RNA] containing guanosine + H2O = an [RNA fragment]-3'-guanosine-3'-phosphate + a 5'-hydroxy-ribonucleotide-3'-[RNA fragment].</text>
        <dbReference type="EC" id="4.6.1.24"/>
    </reaction>
</comment>
<dbReference type="GO" id="GO:0016787">
    <property type="term" value="F:hydrolase activity"/>
    <property type="evidence" value="ECO:0007669"/>
    <property type="project" value="UniProtKB-KW"/>
</dbReference>
<evidence type="ECO:0000256" key="2">
    <source>
        <dbReference type="ARBA" id="ARBA00012549"/>
    </source>
</evidence>
<accession>A0AAN6XJK5</accession>
<evidence type="ECO:0000256" key="4">
    <source>
        <dbReference type="ARBA" id="ARBA00022759"/>
    </source>
</evidence>
<keyword evidence="6" id="KW-1015">Disulfide bond</keyword>
<evidence type="ECO:0000256" key="1">
    <source>
        <dbReference type="ARBA" id="ARBA00009006"/>
    </source>
</evidence>
<dbReference type="Gene3D" id="3.10.450.30">
    <property type="entry name" value="Microbial ribonucleases"/>
    <property type="match status" value="1"/>
</dbReference>
<protein>
    <recommendedName>
        <fullName evidence="2">ribonuclease T1</fullName>
        <ecNumber evidence="2">4.6.1.24</ecNumber>
    </recommendedName>
</protein>
<keyword evidence="7" id="KW-0456">Lyase</keyword>
<dbReference type="PANTHER" id="PTHR42104:SF1">
    <property type="entry name" value="EXTRACELLULAR GUANYL-SPECIFIC RIBONUCLEASE RNTA (AFU_ORTHOLOGUE AFUA_4G03230)"/>
    <property type="match status" value="1"/>
</dbReference>
<feature type="chain" id="PRO_5043035830" description="ribonuclease T1" evidence="9">
    <location>
        <begin position="20"/>
        <end position="146"/>
    </location>
</feature>
<feature type="signal peptide" evidence="9">
    <location>
        <begin position="1"/>
        <end position="19"/>
    </location>
</feature>
<dbReference type="Proteomes" id="UP001303160">
    <property type="component" value="Unassembled WGS sequence"/>
</dbReference>
<evidence type="ECO:0000313" key="11">
    <source>
        <dbReference type="Proteomes" id="UP001303160"/>
    </source>
</evidence>
<keyword evidence="4" id="KW-0255">Endonuclease</keyword>
<comment type="similarity">
    <text evidence="1">Belongs to the ribonuclease N1/T1 family.</text>
</comment>
<comment type="caution">
    <text evidence="10">The sequence shown here is derived from an EMBL/GenBank/DDBJ whole genome shotgun (WGS) entry which is preliminary data.</text>
</comment>
<dbReference type="Pfam" id="PF00545">
    <property type="entry name" value="Ribonuclease"/>
    <property type="match status" value="1"/>
</dbReference>
<dbReference type="EMBL" id="MU863907">
    <property type="protein sequence ID" value="KAK4201491.1"/>
    <property type="molecule type" value="Genomic_DNA"/>
</dbReference>
<evidence type="ECO:0000313" key="10">
    <source>
        <dbReference type="EMBL" id="KAK4201491.1"/>
    </source>
</evidence>
<evidence type="ECO:0000256" key="9">
    <source>
        <dbReference type="SAM" id="SignalP"/>
    </source>
</evidence>
<keyword evidence="11" id="KW-1185">Reference proteome</keyword>
<organism evidence="10 11">
    <name type="scientific">Triangularia verruculosa</name>
    <dbReference type="NCBI Taxonomy" id="2587418"/>
    <lineage>
        <taxon>Eukaryota</taxon>
        <taxon>Fungi</taxon>
        <taxon>Dikarya</taxon>
        <taxon>Ascomycota</taxon>
        <taxon>Pezizomycotina</taxon>
        <taxon>Sordariomycetes</taxon>
        <taxon>Sordariomycetidae</taxon>
        <taxon>Sordariales</taxon>
        <taxon>Podosporaceae</taxon>
        <taxon>Triangularia</taxon>
    </lineage>
</organism>
<proteinExistence type="inferred from homology"/>
<keyword evidence="9" id="KW-0732">Signal</keyword>
<evidence type="ECO:0000256" key="7">
    <source>
        <dbReference type="ARBA" id="ARBA00023239"/>
    </source>
</evidence>
<dbReference type="AlphaFoldDB" id="A0AAN6XJK5"/>
<sequence length="146" mass="15784">MGKLSFSLLILASALPVFSSPLSSRAITAVGGIIRPSNWTCGTHGYASWEASQAAYLGYSLLESSDYNGKYPHEYMNREGFDFDTEPPYYEYPILPDGPYTGGSPGPDRVIFDNDGMLEGLITHTGASGDNFVACSEEEITGAEQH</sequence>
<name>A0AAN6XJK5_9PEZI</name>
<dbReference type="InterPro" id="IPR016191">
    <property type="entry name" value="Ribonuclease/ribotoxin"/>
</dbReference>
<dbReference type="CDD" id="cd00606">
    <property type="entry name" value="fungal_RNase"/>
    <property type="match status" value="1"/>
</dbReference>
<dbReference type="PANTHER" id="PTHR42104">
    <property type="entry name" value="EXTRACELLULAR GUANYL-SPECIFIC RIBONUCLEASE RNTA (AFU_ORTHOLOGUE AFUA_4G03230)"/>
    <property type="match status" value="1"/>
</dbReference>
<evidence type="ECO:0000256" key="3">
    <source>
        <dbReference type="ARBA" id="ARBA00022722"/>
    </source>
</evidence>
<dbReference type="InterPro" id="IPR000026">
    <property type="entry name" value="N1-like"/>
</dbReference>
<keyword evidence="3" id="KW-0540">Nuclease</keyword>
<evidence type="ECO:0000256" key="5">
    <source>
        <dbReference type="ARBA" id="ARBA00022801"/>
    </source>
</evidence>
<evidence type="ECO:0000256" key="6">
    <source>
        <dbReference type="ARBA" id="ARBA00023157"/>
    </source>
</evidence>
<reference evidence="10" key="2">
    <citation type="submission" date="2023-05" db="EMBL/GenBank/DDBJ databases">
        <authorList>
            <consortium name="Lawrence Berkeley National Laboratory"/>
            <person name="Steindorff A."/>
            <person name="Hensen N."/>
            <person name="Bonometti L."/>
            <person name="Westerberg I."/>
            <person name="Brannstrom I.O."/>
            <person name="Guillou S."/>
            <person name="Cros-Aarteil S."/>
            <person name="Calhoun S."/>
            <person name="Haridas S."/>
            <person name="Kuo A."/>
            <person name="Mondo S."/>
            <person name="Pangilinan J."/>
            <person name="Riley R."/>
            <person name="Labutti K."/>
            <person name="Andreopoulos B."/>
            <person name="Lipzen A."/>
            <person name="Chen C."/>
            <person name="Yanf M."/>
            <person name="Daum C."/>
            <person name="Ng V."/>
            <person name="Clum A."/>
            <person name="Ohm R."/>
            <person name="Martin F."/>
            <person name="Silar P."/>
            <person name="Natvig D."/>
            <person name="Lalanne C."/>
            <person name="Gautier V."/>
            <person name="Ament-Velasquez S.L."/>
            <person name="Kruys A."/>
            <person name="Hutchinson M.I."/>
            <person name="Powell A.J."/>
            <person name="Barry K."/>
            <person name="Miller A.N."/>
            <person name="Grigoriev I.V."/>
            <person name="Debuchy R."/>
            <person name="Gladieux P."/>
            <person name="Thoren M.H."/>
            <person name="Johannesson H."/>
        </authorList>
    </citation>
    <scope>NUCLEOTIDE SEQUENCE</scope>
    <source>
        <strain evidence="10">CBS 315.58</strain>
    </source>
</reference>